<name>A0A923KJB5_9BURK</name>
<dbReference type="EMBL" id="JACOFV010000020">
    <property type="protein sequence ID" value="MBC3864012.1"/>
    <property type="molecule type" value="Genomic_DNA"/>
</dbReference>
<evidence type="ECO:0000313" key="2">
    <source>
        <dbReference type="Proteomes" id="UP000634011"/>
    </source>
</evidence>
<keyword evidence="2" id="KW-1185">Reference proteome</keyword>
<gene>
    <name evidence="1" type="ORF">H8K32_18040</name>
</gene>
<proteinExistence type="predicted"/>
<accession>A0A923KJB5</accession>
<dbReference type="RefSeq" id="WP_186913957.1">
    <property type="nucleotide sequence ID" value="NZ_JACOFV010000020.1"/>
</dbReference>
<dbReference type="Proteomes" id="UP000634011">
    <property type="component" value="Unassembled WGS sequence"/>
</dbReference>
<dbReference type="AlphaFoldDB" id="A0A923KJB5"/>
<evidence type="ECO:0000313" key="1">
    <source>
        <dbReference type="EMBL" id="MBC3864012.1"/>
    </source>
</evidence>
<sequence>MSNVAGNAYGLSILSPIKNGRVPGKEIAYADLVRDKLQAWNSEFNSPMALVPQTYLCRFYVLDDVVTESLPGGSLPDTWSDILPVVPDSLRRDVMPKQDRLQSRYLVFCCNFYAGPAGTPDAYLRGMWEAINGRIHDIWDNCYGFENVHHASDFITYMKKCQVTTSLFFNGSTDQPLEEQLKALYMKQEFTKFAIENQGLSATAIRANYRAFMLRTQLNDLQTPSWQPGQYRL</sequence>
<comment type="caution">
    <text evidence="1">The sequence shown here is derived from an EMBL/GenBank/DDBJ whole genome shotgun (WGS) entry which is preliminary data.</text>
</comment>
<protein>
    <submittedName>
        <fullName evidence="1">Uncharacterized protein</fullName>
    </submittedName>
</protein>
<organism evidence="1 2">
    <name type="scientific">Undibacterium jejuense</name>
    <dbReference type="NCBI Taxonomy" id="1344949"/>
    <lineage>
        <taxon>Bacteria</taxon>
        <taxon>Pseudomonadati</taxon>
        <taxon>Pseudomonadota</taxon>
        <taxon>Betaproteobacteria</taxon>
        <taxon>Burkholderiales</taxon>
        <taxon>Oxalobacteraceae</taxon>
        <taxon>Undibacterium</taxon>
    </lineage>
</organism>
<reference evidence="1" key="1">
    <citation type="submission" date="2020-08" db="EMBL/GenBank/DDBJ databases">
        <title>Novel species isolated from subtropical streams in China.</title>
        <authorList>
            <person name="Lu H."/>
        </authorList>
    </citation>
    <scope>NUCLEOTIDE SEQUENCE</scope>
    <source>
        <strain evidence="1">KACC 12607</strain>
    </source>
</reference>